<organism evidence="1 2">
    <name type="scientific">Rhipicephalus microplus</name>
    <name type="common">Cattle tick</name>
    <name type="synonym">Boophilus microplus</name>
    <dbReference type="NCBI Taxonomy" id="6941"/>
    <lineage>
        <taxon>Eukaryota</taxon>
        <taxon>Metazoa</taxon>
        <taxon>Ecdysozoa</taxon>
        <taxon>Arthropoda</taxon>
        <taxon>Chelicerata</taxon>
        <taxon>Arachnida</taxon>
        <taxon>Acari</taxon>
        <taxon>Parasitiformes</taxon>
        <taxon>Ixodida</taxon>
        <taxon>Ixodoidea</taxon>
        <taxon>Ixodidae</taxon>
        <taxon>Rhipicephalinae</taxon>
        <taxon>Rhipicephalus</taxon>
        <taxon>Boophilus</taxon>
    </lineage>
</organism>
<keyword evidence="2" id="KW-1185">Reference proteome</keyword>
<reference evidence="1" key="1">
    <citation type="journal article" date="2020" name="Cell">
        <title>Large-Scale Comparative Analyses of Tick Genomes Elucidate Their Genetic Diversity and Vector Capacities.</title>
        <authorList>
            <consortium name="Tick Genome and Microbiome Consortium (TIGMIC)"/>
            <person name="Jia N."/>
            <person name="Wang J."/>
            <person name="Shi W."/>
            <person name="Du L."/>
            <person name="Sun Y."/>
            <person name="Zhan W."/>
            <person name="Jiang J.F."/>
            <person name="Wang Q."/>
            <person name="Zhang B."/>
            <person name="Ji P."/>
            <person name="Bell-Sakyi L."/>
            <person name="Cui X.M."/>
            <person name="Yuan T.T."/>
            <person name="Jiang B.G."/>
            <person name="Yang W.F."/>
            <person name="Lam T.T."/>
            <person name="Chang Q.C."/>
            <person name="Ding S.J."/>
            <person name="Wang X.J."/>
            <person name="Zhu J.G."/>
            <person name="Ruan X.D."/>
            <person name="Zhao L."/>
            <person name="Wei J.T."/>
            <person name="Ye R.Z."/>
            <person name="Que T.C."/>
            <person name="Du C.H."/>
            <person name="Zhou Y.H."/>
            <person name="Cheng J.X."/>
            <person name="Dai P.F."/>
            <person name="Guo W.B."/>
            <person name="Han X.H."/>
            <person name="Huang E.J."/>
            <person name="Li L.F."/>
            <person name="Wei W."/>
            <person name="Gao Y.C."/>
            <person name="Liu J.Z."/>
            <person name="Shao H.Z."/>
            <person name="Wang X."/>
            <person name="Wang C.C."/>
            <person name="Yang T.C."/>
            <person name="Huo Q.B."/>
            <person name="Li W."/>
            <person name="Chen H.Y."/>
            <person name="Chen S.E."/>
            <person name="Zhou L.G."/>
            <person name="Ni X.B."/>
            <person name="Tian J.H."/>
            <person name="Sheng Y."/>
            <person name="Liu T."/>
            <person name="Pan Y.S."/>
            <person name="Xia L.Y."/>
            <person name="Li J."/>
            <person name="Zhao F."/>
            <person name="Cao W.C."/>
        </authorList>
    </citation>
    <scope>NUCLEOTIDE SEQUENCE</scope>
    <source>
        <strain evidence="1">Rmic-2018</strain>
    </source>
</reference>
<comment type="caution">
    <text evidence="1">The sequence shown here is derived from an EMBL/GenBank/DDBJ whole genome shotgun (WGS) entry which is preliminary data.</text>
</comment>
<proteinExistence type="predicted"/>
<dbReference type="AlphaFoldDB" id="A0A9J6CZI9"/>
<name>A0A9J6CZI9_RHIMP</name>
<dbReference type="Proteomes" id="UP000821866">
    <property type="component" value="Unassembled WGS sequence"/>
</dbReference>
<protein>
    <submittedName>
        <fullName evidence="1">Uncharacterized protein</fullName>
    </submittedName>
</protein>
<gene>
    <name evidence="1" type="ORF">HPB51_027734</name>
</gene>
<accession>A0A9J6CZI9</accession>
<sequence length="203" mass="22840">MERGFFALQPEQRRRVAVPTLRYFDRSPGSSRLIASTIGYGDAQRHRCDFSPHEHSSTLTTTVLHLSLQQLELLGFHHATKIHLSGKTTDPSASFALVLGTFLAVAAKDGIPGQAFLMTAIRIVDSIRKPLFWMTIFRTLHLAVNLNTLNRTTRTSSPRETSLATRRHLRVARHAPLNATALRHRPNVVILPETDKCNSLRWC</sequence>
<evidence type="ECO:0000313" key="1">
    <source>
        <dbReference type="EMBL" id="KAH7964027.1"/>
    </source>
</evidence>
<evidence type="ECO:0000313" key="2">
    <source>
        <dbReference type="Proteomes" id="UP000821866"/>
    </source>
</evidence>
<reference evidence="1" key="2">
    <citation type="submission" date="2021-09" db="EMBL/GenBank/DDBJ databases">
        <authorList>
            <person name="Jia N."/>
            <person name="Wang J."/>
            <person name="Shi W."/>
            <person name="Du L."/>
            <person name="Sun Y."/>
            <person name="Zhan W."/>
            <person name="Jiang J."/>
            <person name="Wang Q."/>
            <person name="Zhang B."/>
            <person name="Ji P."/>
            <person name="Sakyi L.B."/>
            <person name="Cui X."/>
            <person name="Yuan T."/>
            <person name="Jiang B."/>
            <person name="Yang W."/>
            <person name="Lam T.T.-Y."/>
            <person name="Chang Q."/>
            <person name="Ding S."/>
            <person name="Wang X."/>
            <person name="Zhu J."/>
            <person name="Ruan X."/>
            <person name="Zhao L."/>
            <person name="Wei J."/>
            <person name="Que T."/>
            <person name="Du C."/>
            <person name="Cheng J."/>
            <person name="Dai P."/>
            <person name="Han X."/>
            <person name="Huang E."/>
            <person name="Gao Y."/>
            <person name="Liu J."/>
            <person name="Shao H."/>
            <person name="Ye R."/>
            <person name="Li L."/>
            <person name="Wei W."/>
            <person name="Wang X."/>
            <person name="Wang C."/>
            <person name="Huo Q."/>
            <person name="Li W."/>
            <person name="Guo W."/>
            <person name="Chen H."/>
            <person name="Chen S."/>
            <person name="Zhou L."/>
            <person name="Zhou L."/>
            <person name="Ni X."/>
            <person name="Tian J."/>
            <person name="Zhou Y."/>
            <person name="Sheng Y."/>
            <person name="Liu T."/>
            <person name="Pan Y."/>
            <person name="Xia L."/>
            <person name="Li J."/>
            <person name="Zhao F."/>
            <person name="Cao W."/>
        </authorList>
    </citation>
    <scope>NUCLEOTIDE SEQUENCE</scope>
    <source>
        <strain evidence="1">Rmic-2018</strain>
        <tissue evidence="1">Larvae</tissue>
    </source>
</reference>
<dbReference type="EMBL" id="JABSTU010004325">
    <property type="protein sequence ID" value="KAH7964027.1"/>
    <property type="molecule type" value="Genomic_DNA"/>
</dbReference>